<dbReference type="EMBL" id="CP002666">
    <property type="protein sequence ID" value="AEE44505.1"/>
    <property type="molecule type" value="Genomic_DNA"/>
</dbReference>
<keyword evidence="3 6" id="KW-1133">Transmembrane helix</keyword>
<organism evidence="7 8">
    <name type="scientific">Cellulomonas fimi (strain ATCC 484 / DSM 20113 / JCM 1341 / CCUG 24087 / LMG 16345 / NBRC 15513 / NCIMB 8980 / NCTC 7547 / NRS-133)</name>
    <dbReference type="NCBI Taxonomy" id="590998"/>
    <lineage>
        <taxon>Bacteria</taxon>
        <taxon>Bacillati</taxon>
        <taxon>Actinomycetota</taxon>
        <taxon>Actinomycetes</taxon>
        <taxon>Micrococcales</taxon>
        <taxon>Cellulomonadaceae</taxon>
        <taxon>Cellulomonas</taxon>
    </lineage>
</organism>
<feature type="transmembrane region" description="Helical" evidence="6">
    <location>
        <begin position="89"/>
        <end position="107"/>
    </location>
</feature>
<evidence type="ECO:0000256" key="5">
    <source>
        <dbReference type="SAM" id="MobiDB-lite"/>
    </source>
</evidence>
<name>F4H6Z6_CELFA</name>
<dbReference type="Pfam" id="PF09685">
    <property type="entry name" value="MamF_MmsF"/>
    <property type="match status" value="1"/>
</dbReference>
<dbReference type="InterPro" id="IPR019109">
    <property type="entry name" value="MamF_MmsF"/>
</dbReference>
<feature type="region of interest" description="Disordered" evidence="5">
    <location>
        <begin position="1"/>
        <end position="21"/>
    </location>
</feature>
<dbReference type="HOGENOM" id="CLU_1649088_0_0_11"/>
<keyword evidence="2 6" id="KW-0812">Transmembrane</keyword>
<evidence type="ECO:0000313" key="7">
    <source>
        <dbReference type="EMBL" id="AEE44505.1"/>
    </source>
</evidence>
<proteinExistence type="predicted"/>
<feature type="transmembrane region" description="Helical" evidence="6">
    <location>
        <begin position="35"/>
        <end position="62"/>
    </location>
</feature>
<keyword evidence="4 6" id="KW-0472">Membrane</keyword>
<dbReference type="AlphaFoldDB" id="F4H6Z6"/>
<dbReference type="STRING" id="590998.Celf_0360"/>
<evidence type="ECO:0000256" key="3">
    <source>
        <dbReference type="ARBA" id="ARBA00022989"/>
    </source>
</evidence>
<feature type="compositionally biased region" description="Pro residues" evidence="5">
    <location>
        <begin position="8"/>
        <end position="21"/>
    </location>
</feature>
<evidence type="ECO:0000256" key="4">
    <source>
        <dbReference type="ARBA" id="ARBA00023136"/>
    </source>
</evidence>
<keyword evidence="8" id="KW-1185">Reference proteome</keyword>
<protein>
    <recommendedName>
        <fullName evidence="9">DUF4870 domain-containing protein</fullName>
    </recommendedName>
</protein>
<gene>
    <name evidence="7" type="ordered locus">Celf_0360</name>
</gene>
<accession>F4H6Z6</accession>
<evidence type="ECO:0000313" key="8">
    <source>
        <dbReference type="Proteomes" id="UP000008460"/>
    </source>
</evidence>
<dbReference type="Proteomes" id="UP000008460">
    <property type="component" value="Chromosome"/>
</dbReference>
<evidence type="ECO:0000256" key="2">
    <source>
        <dbReference type="ARBA" id="ARBA00022692"/>
    </source>
</evidence>
<evidence type="ECO:0008006" key="9">
    <source>
        <dbReference type="Google" id="ProtNLM"/>
    </source>
</evidence>
<sequence>MGAVTGPTYPPTPPVPPQPPVPPYPPAGPPVTGSAAWWLGLLTLLCAPVVSNAIAAGAVLVYRSSVRARLEPTAAEVVRRAVNWQLSQLAYTVVLLLVHVVLVLVVARDEPQGFFPIGVVILLVPVLGIYGLVLSVRSAIRADRGLLTPTPGAIPFLLPR</sequence>
<reference evidence="7 8" key="1">
    <citation type="submission" date="2011-04" db="EMBL/GenBank/DDBJ databases">
        <title>Complete sequence of Cellulomonas fimi ATCC 484.</title>
        <authorList>
            <consortium name="US DOE Joint Genome Institute"/>
            <person name="Lucas S."/>
            <person name="Han J."/>
            <person name="Lapidus A."/>
            <person name="Cheng J.-F."/>
            <person name="Goodwin L."/>
            <person name="Pitluck S."/>
            <person name="Peters L."/>
            <person name="Chertkov O."/>
            <person name="Detter J.C."/>
            <person name="Han C."/>
            <person name="Tapia R."/>
            <person name="Land M."/>
            <person name="Hauser L."/>
            <person name="Kyrpides N."/>
            <person name="Ivanova N."/>
            <person name="Ovchinnikova G."/>
            <person name="Pagani I."/>
            <person name="Mead D."/>
            <person name="Brumm P."/>
            <person name="Woyke T."/>
        </authorList>
    </citation>
    <scope>NUCLEOTIDE SEQUENCE [LARGE SCALE GENOMIC DNA]</scope>
    <source>
        <strain evidence="8">ATCC 484 / DSM 20113 / JCM 1341 / NBRC 15513 / NCIMB 8980 / NCTC 7547</strain>
    </source>
</reference>
<evidence type="ECO:0000256" key="6">
    <source>
        <dbReference type="SAM" id="Phobius"/>
    </source>
</evidence>
<evidence type="ECO:0000256" key="1">
    <source>
        <dbReference type="ARBA" id="ARBA00004141"/>
    </source>
</evidence>
<comment type="subcellular location">
    <subcellularLocation>
        <location evidence="1">Membrane</location>
        <topology evidence="1">Multi-pass membrane protein</topology>
    </subcellularLocation>
</comment>
<feature type="transmembrane region" description="Helical" evidence="6">
    <location>
        <begin position="113"/>
        <end position="134"/>
    </location>
</feature>
<dbReference type="KEGG" id="cfi:Celf_0360"/>